<gene>
    <name evidence="2" type="ORF">EV681_2390</name>
</gene>
<dbReference type="GO" id="GO:0006487">
    <property type="term" value="P:protein N-linked glycosylation"/>
    <property type="evidence" value="ECO:0007669"/>
    <property type="project" value="TreeGrafter"/>
</dbReference>
<protein>
    <submittedName>
        <fullName evidence="2">Glycosyltransferase involved in cell wall biosynthesis</fullName>
    </submittedName>
</protein>
<reference evidence="2 3" key="1">
    <citation type="submission" date="2019-02" db="EMBL/GenBank/DDBJ databases">
        <title>Genomic Encyclopedia of Type Strains, Phase IV (KMG-IV): sequencing the most valuable type-strain genomes for metagenomic binning, comparative biology and taxonomic classification.</title>
        <authorList>
            <person name="Goeker M."/>
        </authorList>
    </citation>
    <scope>NUCLEOTIDE SEQUENCE [LARGE SCALE GENOMIC DNA]</scope>
    <source>
        <strain evidence="2 3">DSM 23814</strain>
    </source>
</reference>
<keyword evidence="2" id="KW-0808">Transferase</keyword>
<dbReference type="CDD" id="cd04179">
    <property type="entry name" value="DPM_DPG-synthase_like"/>
    <property type="match status" value="1"/>
</dbReference>
<dbReference type="Proteomes" id="UP000293398">
    <property type="component" value="Unassembled WGS sequence"/>
</dbReference>
<name>A0A4Q7VDI3_9BURK</name>
<dbReference type="EMBL" id="SHKO01000002">
    <property type="protein sequence ID" value="RZT93974.1"/>
    <property type="molecule type" value="Genomic_DNA"/>
</dbReference>
<dbReference type="PANTHER" id="PTHR10859">
    <property type="entry name" value="GLYCOSYL TRANSFERASE"/>
    <property type="match status" value="1"/>
</dbReference>
<dbReference type="GO" id="GO:0016740">
    <property type="term" value="F:transferase activity"/>
    <property type="evidence" value="ECO:0007669"/>
    <property type="project" value="UniProtKB-KW"/>
</dbReference>
<keyword evidence="3" id="KW-1185">Reference proteome</keyword>
<dbReference type="SUPFAM" id="SSF53448">
    <property type="entry name" value="Nucleotide-diphospho-sugar transferases"/>
    <property type="match status" value="1"/>
</dbReference>
<proteinExistence type="predicted"/>
<dbReference type="OrthoDB" id="9808633at2"/>
<evidence type="ECO:0000313" key="2">
    <source>
        <dbReference type="EMBL" id="RZT93974.1"/>
    </source>
</evidence>
<dbReference type="InterPro" id="IPR001173">
    <property type="entry name" value="Glyco_trans_2-like"/>
</dbReference>
<dbReference type="InterPro" id="IPR029044">
    <property type="entry name" value="Nucleotide-diphossugar_trans"/>
</dbReference>
<feature type="domain" description="Glycosyltransferase 2-like" evidence="1">
    <location>
        <begin position="7"/>
        <end position="155"/>
    </location>
</feature>
<dbReference type="Gene3D" id="3.90.550.10">
    <property type="entry name" value="Spore Coat Polysaccharide Biosynthesis Protein SpsA, Chain A"/>
    <property type="match status" value="1"/>
</dbReference>
<sequence>MNRTIALIPFYNHPATIESVVGQLHRHGLPVLIVDDGSDASSRQVLDTLKALPHVHVHHQPVNCGKGSAVKTGFKLADAMGYTHALQVDADGQHHLDDVPTFLALSEQHPDAAICGQPVYGDDIPPARLHGRKVTLFWVHLQTLSRSIPDALCGFRLYPLAAVRFISDTPYLGNWMDFDPELLMHLYWRQTPLRWIPTRVSYAADGISHYRMVRDNLLITRMHTRSCLHMLPFLPSLLRRAFAKGGS</sequence>
<dbReference type="PANTHER" id="PTHR10859:SF91">
    <property type="entry name" value="DOLICHYL-PHOSPHATE BETA-GLUCOSYLTRANSFERASE"/>
    <property type="match status" value="1"/>
</dbReference>
<dbReference type="AlphaFoldDB" id="A0A4Q7VDI3"/>
<organism evidence="2 3">
    <name type="scientific">Advenella incenata</name>
    <dbReference type="NCBI Taxonomy" id="267800"/>
    <lineage>
        <taxon>Bacteria</taxon>
        <taxon>Pseudomonadati</taxon>
        <taxon>Pseudomonadota</taxon>
        <taxon>Betaproteobacteria</taxon>
        <taxon>Burkholderiales</taxon>
        <taxon>Alcaligenaceae</taxon>
    </lineage>
</organism>
<dbReference type="Pfam" id="PF00535">
    <property type="entry name" value="Glycos_transf_2"/>
    <property type="match status" value="1"/>
</dbReference>
<accession>A0A4Q7VDI3</accession>
<evidence type="ECO:0000259" key="1">
    <source>
        <dbReference type="Pfam" id="PF00535"/>
    </source>
</evidence>
<evidence type="ECO:0000313" key="3">
    <source>
        <dbReference type="Proteomes" id="UP000293398"/>
    </source>
</evidence>
<dbReference type="RefSeq" id="WP_128393303.1">
    <property type="nucleotide sequence ID" value="NZ_SHKO01000002.1"/>
</dbReference>
<comment type="caution">
    <text evidence="2">The sequence shown here is derived from an EMBL/GenBank/DDBJ whole genome shotgun (WGS) entry which is preliminary data.</text>
</comment>